<feature type="transmembrane region" description="Helical" evidence="1">
    <location>
        <begin position="48"/>
        <end position="72"/>
    </location>
</feature>
<dbReference type="EMBL" id="WUAV01000004">
    <property type="protein sequence ID" value="KAF1756819.1"/>
    <property type="molecule type" value="Genomic_DNA"/>
</dbReference>
<evidence type="ECO:0000256" key="1">
    <source>
        <dbReference type="SAM" id="Phobius"/>
    </source>
</evidence>
<accession>A0A6A5GQR9</accession>
<dbReference type="CTD" id="78775763"/>
<dbReference type="RefSeq" id="XP_053584538.1">
    <property type="nucleotide sequence ID" value="XM_053729766.1"/>
</dbReference>
<evidence type="ECO:0000313" key="3">
    <source>
        <dbReference type="Proteomes" id="UP000483820"/>
    </source>
</evidence>
<sequence>MNNLERWNELQKITIIRVICSIQLLSMIAVTAHSTAMPFLVRIANKTHFFPTTSVFMMEVLKLIFCLVITLFKTGSVKR</sequence>
<evidence type="ECO:0008006" key="4">
    <source>
        <dbReference type="Google" id="ProtNLM"/>
    </source>
</evidence>
<reference evidence="2 3" key="1">
    <citation type="submission" date="2019-12" db="EMBL/GenBank/DDBJ databases">
        <title>Chromosome-level assembly of the Caenorhabditis remanei genome.</title>
        <authorList>
            <person name="Teterina A.A."/>
            <person name="Willis J.H."/>
            <person name="Phillips P.C."/>
        </authorList>
    </citation>
    <scope>NUCLEOTIDE SEQUENCE [LARGE SCALE GENOMIC DNA]</scope>
    <source>
        <strain evidence="2 3">PX506</strain>
        <tissue evidence="2">Whole organism</tissue>
    </source>
</reference>
<dbReference type="KEGG" id="crq:GCK72_013273"/>
<proteinExistence type="predicted"/>
<organism evidence="2 3">
    <name type="scientific">Caenorhabditis remanei</name>
    <name type="common">Caenorhabditis vulgaris</name>
    <dbReference type="NCBI Taxonomy" id="31234"/>
    <lineage>
        <taxon>Eukaryota</taxon>
        <taxon>Metazoa</taxon>
        <taxon>Ecdysozoa</taxon>
        <taxon>Nematoda</taxon>
        <taxon>Chromadorea</taxon>
        <taxon>Rhabditida</taxon>
        <taxon>Rhabditina</taxon>
        <taxon>Rhabditomorpha</taxon>
        <taxon>Rhabditoidea</taxon>
        <taxon>Rhabditidae</taxon>
        <taxon>Peloderinae</taxon>
        <taxon>Caenorhabditis</taxon>
    </lineage>
</organism>
<gene>
    <name evidence="2" type="ORF">GCK72_013273</name>
</gene>
<keyword evidence="1" id="KW-1133">Transmembrane helix</keyword>
<protein>
    <recommendedName>
        <fullName evidence="4">Serpentine receptor class gamma</fullName>
    </recommendedName>
</protein>
<keyword evidence="1" id="KW-0472">Membrane</keyword>
<dbReference type="AlphaFoldDB" id="A0A6A5GQR9"/>
<dbReference type="GeneID" id="78775763"/>
<keyword evidence="1" id="KW-0812">Transmembrane</keyword>
<name>A0A6A5GQR9_CAERE</name>
<comment type="caution">
    <text evidence="2">The sequence shown here is derived from an EMBL/GenBank/DDBJ whole genome shotgun (WGS) entry which is preliminary data.</text>
</comment>
<evidence type="ECO:0000313" key="2">
    <source>
        <dbReference type="EMBL" id="KAF1756819.1"/>
    </source>
</evidence>
<dbReference type="Proteomes" id="UP000483820">
    <property type="component" value="Chromosome IV"/>
</dbReference>
<feature type="transmembrane region" description="Helical" evidence="1">
    <location>
        <begin position="15"/>
        <end position="36"/>
    </location>
</feature>